<dbReference type="Proteomes" id="UP000031599">
    <property type="component" value="Unassembled WGS sequence"/>
</dbReference>
<protein>
    <submittedName>
        <fullName evidence="2">Uncharacterized protein</fullName>
    </submittedName>
</protein>
<reference evidence="2 3" key="1">
    <citation type="submission" date="2014-12" db="EMBL/GenBank/DDBJ databases">
        <title>Genome assembly of Enhygromyxa salina DSM 15201.</title>
        <authorList>
            <person name="Sharma G."/>
            <person name="Subramanian S."/>
        </authorList>
    </citation>
    <scope>NUCLEOTIDE SEQUENCE [LARGE SCALE GENOMIC DNA]</scope>
    <source>
        <strain evidence="2 3">DSM 15201</strain>
    </source>
</reference>
<organism evidence="2 3">
    <name type="scientific">Enhygromyxa salina</name>
    <dbReference type="NCBI Taxonomy" id="215803"/>
    <lineage>
        <taxon>Bacteria</taxon>
        <taxon>Pseudomonadati</taxon>
        <taxon>Myxococcota</taxon>
        <taxon>Polyangia</taxon>
        <taxon>Nannocystales</taxon>
        <taxon>Nannocystaceae</taxon>
        <taxon>Enhygromyxa</taxon>
    </lineage>
</organism>
<dbReference type="Pfam" id="PF13665">
    <property type="entry name" value="Tox-PAAR-like"/>
    <property type="match status" value="1"/>
</dbReference>
<dbReference type="EMBL" id="JMCC02000038">
    <property type="protein sequence ID" value="KIG16419.1"/>
    <property type="molecule type" value="Genomic_DNA"/>
</dbReference>
<evidence type="ECO:0000313" key="2">
    <source>
        <dbReference type="EMBL" id="KIG16419.1"/>
    </source>
</evidence>
<evidence type="ECO:0000313" key="3">
    <source>
        <dbReference type="Proteomes" id="UP000031599"/>
    </source>
</evidence>
<feature type="region of interest" description="Disordered" evidence="1">
    <location>
        <begin position="149"/>
        <end position="168"/>
    </location>
</feature>
<evidence type="ECO:0000256" key="1">
    <source>
        <dbReference type="SAM" id="MobiDB-lite"/>
    </source>
</evidence>
<accession>A0A0C1ZFI3</accession>
<sequence>MYANTLSIVHQGDGKTHTCPIPDVCKTPSPAGPVPIPYVNVAMSSNLTGGTTSVKIQSCSVALESSSIAMSSGDEAGTAGGVISSKNMGKLSWSTSSPNVKFEGKGVIRFTDVAGHNGNQDNTFTLVLGDVNVAYPFESGDDVCPNCGEKASAHESDNFPLPESEDSQKSAEEFSNVILAGKTTGGKQGMVGALVCECPPDATKHTYVAVAGQPVGPSSFKGWASLAADAGMSPAVNVAPKDPMTVRTARGTEVALRKPIDGKHPPGQCAAQKMIMTALDNGCTPKSMTETWARRDKGHTTGHSIPSCPSCKDNIAAMLCPNPREGEG</sequence>
<name>A0A0C1ZFI3_9BACT</name>
<proteinExistence type="predicted"/>
<gene>
    <name evidence="2" type="ORF">DB30_04463</name>
</gene>
<dbReference type="AlphaFoldDB" id="A0A0C1ZFI3"/>
<comment type="caution">
    <text evidence="2">The sequence shown here is derived from an EMBL/GenBank/DDBJ whole genome shotgun (WGS) entry which is preliminary data.</text>
</comment>